<keyword evidence="4 8" id="KW-0812">Transmembrane</keyword>
<evidence type="ECO:0000256" key="3">
    <source>
        <dbReference type="ARBA" id="ARBA00022475"/>
    </source>
</evidence>
<dbReference type="KEGG" id="alka:J0B03_07035"/>
<keyword evidence="2 8" id="KW-0813">Transport</keyword>
<evidence type="ECO:0000259" key="9">
    <source>
        <dbReference type="PROSITE" id="PS50928"/>
    </source>
</evidence>
<dbReference type="InterPro" id="IPR043429">
    <property type="entry name" value="ArtM/GltK/GlnP/TcyL/YhdX-like"/>
</dbReference>
<proteinExistence type="inferred from homology"/>
<comment type="similarity">
    <text evidence="8">Belongs to the binding-protein-dependent transport system permease family.</text>
</comment>
<evidence type="ECO:0000313" key="10">
    <source>
        <dbReference type="EMBL" id="QSX07590.1"/>
    </source>
</evidence>
<evidence type="ECO:0000256" key="6">
    <source>
        <dbReference type="ARBA" id="ARBA00022989"/>
    </source>
</evidence>
<evidence type="ECO:0000256" key="1">
    <source>
        <dbReference type="ARBA" id="ARBA00004651"/>
    </source>
</evidence>
<dbReference type="InterPro" id="IPR000515">
    <property type="entry name" value="MetI-like"/>
</dbReference>
<dbReference type="GO" id="GO:0006865">
    <property type="term" value="P:amino acid transport"/>
    <property type="evidence" value="ECO:0007669"/>
    <property type="project" value="UniProtKB-KW"/>
</dbReference>
<keyword evidence="7 8" id="KW-0472">Membrane</keyword>
<protein>
    <submittedName>
        <fullName evidence="10">Amino acid ABC transporter permease</fullName>
    </submittedName>
</protein>
<evidence type="ECO:0000256" key="4">
    <source>
        <dbReference type="ARBA" id="ARBA00022692"/>
    </source>
</evidence>
<comment type="subcellular location">
    <subcellularLocation>
        <location evidence="1 8">Cell membrane</location>
        <topology evidence="1 8">Multi-pass membrane protein</topology>
    </subcellularLocation>
</comment>
<keyword evidence="5" id="KW-0029">Amino-acid transport</keyword>
<dbReference type="Gene3D" id="1.10.3720.10">
    <property type="entry name" value="MetI-like"/>
    <property type="match status" value="1"/>
</dbReference>
<dbReference type="NCBIfam" id="TIGR01726">
    <property type="entry name" value="HEQRo_perm_3TM"/>
    <property type="match status" value="1"/>
</dbReference>
<organism evidence="10 11">
    <name type="scientific">Alkalibacter rhizosphaerae</name>
    <dbReference type="NCBI Taxonomy" id="2815577"/>
    <lineage>
        <taxon>Bacteria</taxon>
        <taxon>Bacillati</taxon>
        <taxon>Bacillota</taxon>
        <taxon>Clostridia</taxon>
        <taxon>Eubacteriales</taxon>
        <taxon>Eubacteriaceae</taxon>
        <taxon>Alkalibacter</taxon>
    </lineage>
</organism>
<feature type="transmembrane region" description="Helical" evidence="8">
    <location>
        <begin position="33"/>
        <end position="56"/>
    </location>
</feature>
<evidence type="ECO:0000256" key="5">
    <source>
        <dbReference type="ARBA" id="ARBA00022970"/>
    </source>
</evidence>
<name>A0A974XF55_9FIRM</name>
<dbReference type="PANTHER" id="PTHR30614">
    <property type="entry name" value="MEMBRANE COMPONENT OF AMINO ACID ABC TRANSPORTER"/>
    <property type="match status" value="1"/>
</dbReference>
<dbReference type="GO" id="GO:0043190">
    <property type="term" value="C:ATP-binding cassette (ABC) transporter complex"/>
    <property type="evidence" value="ECO:0007669"/>
    <property type="project" value="InterPro"/>
</dbReference>
<dbReference type="InterPro" id="IPR010065">
    <property type="entry name" value="AA_ABC_transptr_permease_3TM"/>
</dbReference>
<evidence type="ECO:0000256" key="2">
    <source>
        <dbReference type="ARBA" id="ARBA00022448"/>
    </source>
</evidence>
<dbReference type="FunFam" id="1.10.3720.10:FF:000006">
    <property type="entry name" value="Glutamate/aspartate ABC transporter, permease protein GltK"/>
    <property type="match status" value="1"/>
</dbReference>
<dbReference type="EMBL" id="CP071444">
    <property type="protein sequence ID" value="QSX07590.1"/>
    <property type="molecule type" value="Genomic_DNA"/>
</dbReference>
<feature type="transmembrane region" description="Helical" evidence="8">
    <location>
        <begin position="205"/>
        <end position="226"/>
    </location>
</feature>
<feature type="transmembrane region" description="Helical" evidence="8">
    <location>
        <begin position="144"/>
        <end position="162"/>
    </location>
</feature>
<dbReference type="AlphaFoldDB" id="A0A974XF55"/>
<evidence type="ECO:0000256" key="7">
    <source>
        <dbReference type="ARBA" id="ARBA00023136"/>
    </source>
</evidence>
<reference evidence="10" key="1">
    <citation type="submission" date="2021-03" db="EMBL/GenBank/DDBJ databases">
        <title>Alkalibacter marinus sp. nov., isolated from tidal flat sediment.</title>
        <authorList>
            <person name="Namirimu T."/>
            <person name="Yang J.-A."/>
            <person name="Yang S.-H."/>
            <person name="Kim Y.-J."/>
            <person name="Kwon K.K."/>
        </authorList>
    </citation>
    <scope>NUCLEOTIDE SEQUENCE</scope>
    <source>
        <strain evidence="10">ES005</strain>
    </source>
</reference>
<gene>
    <name evidence="10" type="ORF">J0B03_07035</name>
</gene>
<dbReference type="GO" id="GO:0022857">
    <property type="term" value="F:transmembrane transporter activity"/>
    <property type="evidence" value="ECO:0007669"/>
    <property type="project" value="InterPro"/>
</dbReference>
<dbReference type="PANTHER" id="PTHR30614:SF0">
    <property type="entry name" value="L-CYSTINE TRANSPORT SYSTEM PERMEASE PROTEIN TCYL"/>
    <property type="match status" value="1"/>
</dbReference>
<dbReference type="SUPFAM" id="SSF161098">
    <property type="entry name" value="MetI-like"/>
    <property type="match status" value="1"/>
</dbReference>
<accession>A0A974XF55</accession>
<dbReference type="InterPro" id="IPR035906">
    <property type="entry name" value="MetI-like_sf"/>
</dbReference>
<keyword evidence="3" id="KW-1003">Cell membrane</keyword>
<feature type="transmembrane region" description="Helical" evidence="8">
    <location>
        <begin position="68"/>
        <end position="91"/>
    </location>
</feature>
<dbReference type="Proteomes" id="UP000663499">
    <property type="component" value="Chromosome"/>
</dbReference>
<feature type="domain" description="ABC transmembrane type-1" evidence="9">
    <location>
        <begin position="32"/>
        <end position="226"/>
    </location>
</feature>
<dbReference type="CDD" id="cd06261">
    <property type="entry name" value="TM_PBP2"/>
    <property type="match status" value="1"/>
</dbReference>
<dbReference type="Pfam" id="PF00528">
    <property type="entry name" value="BPD_transp_1"/>
    <property type="match status" value="1"/>
</dbReference>
<evidence type="ECO:0000256" key="8">
    <source>
        <dbReference type="RuleBase" id="RU363032"/>
    </source>
</evidence>
<keyword evidence="11" id="KW-1185">Reference proteome</keyword>
<evidence type="ECO:0000313" key="11">
    <source>
        <dbReference type="Proteomes" id="UP000663499"/>
    </source>
</evidence>
<dbReference type="PROSITE" id="PS50928">
    <property type="entry name" value="ABC_TM1"/>
    <property type="match status" value="1"/>
</dbReference>
<keyword evidence="6 8" id="KW-1133">Transmembrane helix</keyword>
<sequence>MGLNRTSLLSSWLERKITLLTKPQVVALFNGSIVTLQLTIVAIIAGIILGVILALGRISKSKLLNGITWIYIWAFRGTPLLMQLFIVVYAFPLFSRDIFGTPLRLPLMGAAALAYSLNSAAYLAEIFRAGIQSIDKGQMEASKALGMSYYQAMFTIIIPQAYRRLIPPVGNELIMLLKDTSLVASIGLFDTLRTTSQMTNATGQWFYYIYAALVYLFFTTIISVLFDKVEKKYSIYD</sequence>
<feature type="transmembrane region" description="Helical" evidence="8">
    <location>
        <begin position="103"/>
        <end position="124"/>
    </location>
</feature>